<dbReference type="Proteomes" id="UP000290289">
    <property type="component" value="Chromosome 2"/>
</dbReference>
<evidence type="ECO:0000313" key="2">
    <source>
        <dbReference type="Proteomes" id="UP000290289"/>
    </source>
</evidence>
<feature type="non-terminal residue" evidence="1">
    <location>
        <position position="1"/>
    </location>
</feature>
<protein>
    <submittedName>
        <fullName evidence="1">Uncharacterized protein</fullName>
    </submittedName>
</protein>
<evidence type="ECO:0000313" key="1">
    <source>
        <dbReference type="EMBL" id="RXI05101.1"/>
    </source>
</evidence>
<gene>
    <name evidence="1" type="ORF">DVH24_006358</name>
</gene>
<proteinExistence type="predicted"/>
<dbReference type="EMBL" id="RDQH01000328">
    <property type="protein sequence ID" value="RXI05101.1"/>
    <property type="molecule type" value="Genomic_DNA"/>
</dbReference>
<sequence length="65" mass="7545">CSLISRIIYDLIVIWLNKNTTIVPIEKPNQVIPMHWFNLIEFDELHKKVDRDVNLTGKPVLGSTD</sequence>
<keyword evidence="2" id="KW-1185">Reference proteome</keyword>
<reference evidence="1 2" key="1">
    <citation type="submission" date="2018-10" db="EMBL/GenBank/DDBJ databases">
        <title>A high-quality apple genome assembly.</title>
        <authorList>
            <person name="Hu J."/>
        </authorList>
    </citation>
    <scope>NUCLEOTIDE SEQUENCE [LARGE SCALE GENOMIC DNA]</scope>
    <source>
        <strain evidence="2">cv. HFTH1</strain>
        <tissue evidence="1">Young leaf</tissue>
    </source>
</reference>
<accession>A0A498KCF4</accession>
<organism evidence="1 2">
    <name type="scientific">Malus domestica</name>
    <name type="common">Apple</name>
    <name type="synonym">Pyrus malus</name>
    <dbReference type="NCBI Taxonomy" id="3750"/>
    <lineage>
        <taxon>Eukaryota</taxon>
        <taxon>Viridiplantae</taxon>
        <taxon>Streptophyta</taxon>
        <taxon>Embryophyta</taxon>
        <taxon>Tracheophyta</taxon>
        <taxon>Spermatophyta</taxon>
        <taxon>Magnoliopsida</taxon>
        <taxon>eudicotyledons</taxon>
        <taxon>Gunneridae</taxon>
        <taxon>Pentapetalae</taxon>
        <taxon>rosids</taxon>
        <taxon>fabids</taxon>
        <taxon>Rosales</taxon>
        <taxon>Rosaceae</taxon>
        <taxon>Amygdaloideae</taxon>
        <taxon>Maleae</taxon>
        <taxon>Malus</taxon>
    </lineage>
</organism>
<dbReference type="AlphaFoldDB" id="A0A498KCF4"/>
<comment type="caution">
    <text evidence="1">The sequence shown here is derived from an EMBL/GenBank/DDBJ whole genome shotgun (WGS) entry which is preliminary data.</text>
</comment>
<name>A0A498KCF4_MALDO</name>